<evidence type="ECO:0000313" key="1">
    <source>
        <dbReference type="EMBL" id="GAD68185.1"/>
    </source>
</evidence>
<dbReference type="InterPro" id="IPR011009">
    <property type="entry name" value="Kinase-like_dom_sf"/>
</dbReference>
<dbReference type="AlphaFoldDB" id="U3A3B3"/>
<evidence type="ECO:0000313" key="2">
    <source>
        <dbReference type="Proteomes" id="UP000016570"/>
    </source>
</evidence>
<reference evidence="1 2" key="1">
    <citation type="submission" date="2013-09" db="EMBL/GenBank/DDBJ databases">
        <title>Whole genome shotgun sequence of Vibrio proteolyticus NBRC 13287.</title>
        <authorList>
            <person name="Isaki S."/>
            <person name="Hosoyama A."/>
            <person name="Numata M."/>
            <person name="Hashimoto M."/>
            <person name="Hosoyama Y."/>
            <person name="Tsuchikane K."/>
            <person name="Noguchi M."/>
            <person name="Hirakata S."/>
            <person name="Ichikawa N."/>
            <person name="Ohji S."/>
            <person name="Yamazoe A."/>
            <person name="Fujita N."/>
        </authorList>
    </citation>
    <scope>NUCLEOTIDE SEQUENCE [LARGE SCALE GENOMIC DNA]</scope>
    <source>
        <strain evidence="1 2">NBRC 13287</strain>
    </source>
</reference>
<gene>
    <name evidence="1" type="ORF">VPR01S_11_01790</name>
</gene>
<dbReference type="STRING" id="1219065.VPR01S_11_01790"/>
<accession>U3A3B3</accession>
<dbReference type="EMBL" id="BATJ01000011">
    <property type="protein sequence ID" value="GAD68185.1"/>
    <property type="molecule type" value="Genomic_DNA"/>
</dbReference>
<dbReference type="eggNOG" id="COG3642">
    <property type="taxonomic scope" value="Bacteria"/>
</dbReference>
<name>U3A3B3_VIBPR</name>
<evidence type="ECO:0008006" key="3">
    <source>
        <dbReference type="Google" id="ProtNLM"/>
    </source>
</evidence>
<proteinExistence type="predicted"/>
<dbReference type="RefSeq" id="WP_021706156.1">
    <property type="nucleotide sequence ID" value="NZ_BATJ01000011.1"/>
</dbReference>
<dbReference type="SUPFAM" id="SSF56112">
    <property type="entry name" value="Protein kinase-like (PK-like)"/>
    <property type="match status" value="1"/>
</dbReference>
<organism evidence="1 2">
    <name type="scientific">Vibrio proteolyticus NBRC 13287</name>
    <dbReference type="NCBI Taxonomy" id="1219065"/>
    <lineage>
        <taxon>Bacteria</taxon>
        <taxon>Pseudomonadati</taxon>
        <taxon>Pseudomonadota</taxon>
        <taxon>Gammaproteobacteria</taxon>
        <taxon>Vibrionales</taxon>
        <taxon>Vibrionaceae</taxon>
        <taxon>Vibrio</taxon>
    </lineage>
</organism>
<comment type="caution">
    <text evidence="1">The sequence shown here is derived from an EMBL/GenBank/DDBJ whole genome shotgun (WGS) entry which is preliminary data.</text>
</comment>
<protein>
    <recommendedName>
        <fullName evidence="3">Aminoglycoside phosphotransferase domain-containing protein</fullName>
    </recommendedName>
</protein>
<dbReference type="Proteomes" id="UP000016570">
    <property type="component" value="Unassembled WGS sequence"/>
</dbReference>
<sequence>MLERGEYCVWLKKCGEDKRTVLNRSLNRLFRKSKRFAHLTLFSAYTPKQRFEHEVAALEYAISCDLPVPKLLYIGRSWFVTESAGEPIVRARQHSPKLLFTKAMGCLQQLHREEFIHGRPAMRDIVVDQQGEVTLLDLEESRLSDSARLRVRDMALFLLDSYRLSRVSQKTRLDALNLWLQQSDPANTDELYRVACRLKRLVWIAHTVLLVRNNRLSKQVIMFERLLQRVDFPQRQEVQLSA</sequence>
<keyword evidence="2" id="KW-1185">Reference proteome</keyword>